<dbReference type="GO" id="GO:0006629">
    <property type="term" value="P:lipid metabolic process"/>
    <property type="evidence" value="ECO:0007669"/>
    <property type="project" value="InterPro"/>
</dbReference>
<sequence>MDITGHFSSPIGVPVKAGSSNKSVFTAMASFSRLLASLMLLSLSASTPLDPEVSDSAALKADDECEASSSTCGFNALQLSRGVSSTKDSEEPPHHHHHHSLGIVDEMYTFGAPGTAKPAFTNLASADGVFIGMRLYTENIFGVNRESSQVDGGAVFDAYLHPEIGVVVLHWNEDSTYVSGKGEPTWPIQHQLGKAIFMDWGLHREKNYQDRLNAITVDKMSVNNQELFRKARLMVSLAFGAYSDTPDMKAKARYGLPGWKVVAHEIQNTLEAKDSVWLVQEQDTMDCAFVFTGTTTFAELGTSIKSVGHPYCGFKKVHRGYQDKLYWLMKGLMPKLRPKMAQCNRMTCTGHSLGGSLCDVWSACANSKRTNDKHYKLQMWTKGVPQLMPEI</sequence>
<reference evidence="2" key="1">
    <citation type="submission" date="2021-02" db="EMBL/GenBank/DDBJ databases">
        <authorList>
            <person name="Dougan E. K."/>
            <person name="Rhodes N."/>
            <person name="Thang M."/>
            <person name="Chan C."/>
        </authorList>
    </citation>
    <scope>NUCLEOTIDE SEQUENCE</scope>
</reference>
<dbReference type="Pfam" id="PF01764">
    <property type="entry name" value="Lipase_3"/>
    <property type="match status" value="1"/>
</dbReference>
<dbReference type="SUPFAM" id="SSF53474">
    <property type="entry name" value="alpha/beta-Hydrolases"/>
    <property type="match status" value="1"/>
</dbReference>
<comment type="caution">
    <text evidence="2">The sequence shown here is derived from an EMBL/GenBank/DDBJ whole genome shotgun (WGS) entry which is preliminary data.</text>
</comment>
<protein>
    <recommendedName>
        <fullName evidence="1">Fungal lipase-type domain-containing protein</fullName>
    </recommendedName>
</protein>
<evidence type="ECO:0000313" key="2">
    <source>
        <dbReference type="EMBL" id="CAE8690232.1"/>
    </source>
</evidence>
<dbReference type="InterPro" id="IPR002921">
    <property type="entry name" value="Fungal_lipase-type"/>
</dbReference>
<gene>
    <name evidence="2" type="ORF">PGLA2088_LOCUS26853</name>
</gene>
<proteinExistence type="predicted"/>
<dbReference type="Proteomes" id="UP000626109">
    <property type="component" value="Unassembled WGS sequence"/>
</dbReference>
<accession>A0A813K1T6</accession>
<evidence type="ECO:0000313" key="3">
    <source>
        <dbReference type="Proteomes" id="UP000626109"/>
    </source>
</evidence>
<feature type="domain" description="Fungal lipase-type" evidence="1">
    <location>
        <begin position="289"/>
        <end position="388"/>
    </location>
</feature>
<evidence type="ECO:0000259" key="1">
    <source>
        <dbReference type="Pfam" id="PF01764"/>
    </source>
</evidence>
<dbReference type="AlphaFoldDB" id="A0A813K1T6"/>
<name>A0A813K1T6_POLGL</name>
<dbReference type="Gene3D" id="3.40.50.1820">
    <property type="entry name" value="alpha/beta hydrolase"/>
    <property type="match status" value="1"/>
</dbReference>
<dbReference type="InterPro" id="IPR029058">
    <property type="entry name" value="AB_hydrolase_fold"/>
</dbReference>
<dbReference type="EMBL" id="CAJNNW010027220">
    <property type="protein sequence ID" value="CAE8690232.1"/>
    <property type="molecule type" value="Genomic_DNA"/>
</dbReference>
<organism evidence="2 3">
    <name type="scientific">Polarella glacialis</name>
    <name type="common">Dinoflagellate</name>
    <dbReference type="NCBI Taxonomy" id="89957"/>
    <lineage>
        <taxon>Eukaryota</taxon>
        <taxon>Sar</taxon>
        <taxon>Alveolata</taxon>
        <taxon>Dinophyceae</taxon>
        <taxon>Suessiales</taxon>
        <taxon>Suessiaceae</taxon>
        <taxon>Polarella</taxon>
    </lineage>
</organism>